<name>A0A7S4FGZ3_9EUGL</name>
<gene>
    <name evidence="3" type="ORF">EGYM00163_LOCUS5078</name>
</gene>
<dbReference type="SUPFAM" id="SSF53335">
    <property type="entry name" value="S-adenosyl-L-methionine-dependent methyltransferases"/>
    <property type="match status" value="1"/>
</dbReference>
<evidence type="ECO:0000313" key="3">
    <source>
        <dbReference type="EMBL" id="CAE0793960.1"/>
    </source>
</evidence>
<reference evidence="3" key="1">
    <citation type="submission" date="2021-01" db="EMBL/GenBank/DDBJ databases">
        <authorList>
            <person name="Corre E."/>
            <person name="Pelletier E."/>
            <person name="Niang G."/>
            <person name="Scheremetjew M."/>
            <person name="Finn R."/>
            <person name="Kale V."/>
            <person name="Holt S."/>
            <person name="Cochrane G."/>
            <person name="Meng A."/>
            <person name="Brown T."/>
            <person name="Cohen L."/>
        </authorList>
    </citation>
    <scope>NUCLEOTIDE SEQUENCE</scope>
    <source>
        <strain evidence="3">CCMP1594</strain>
    </source>
</reference>
<dbReference type="InterPro" id="IPR029063">
    <property type="entry name" value="SAM-dependent_MTases_sf"/>
</dbReference>
<dbReference type="EMBL" id="HBJA01015901">
    <property type="protein sequence ID" value="CAE0793960.1"/>
    <property type="molecule type" value="Transcribed_RNA"/>
</dbReference>
<organism evidence="3">
    <name type="scientific">Eutreptiella gymnastica</name>
    <dbReference type="NCBI Taxonomy" id="73025"/>
    <lineage>
        <taxon>Eukaryota</taxon>
        <taxon>Discoba</taxon>
        <taxon>Euglenozoa</taxon>
        <taxon>Euglenida</taxon>
        <taxon>Spirocuta</taxon>
        <taxon>Euglenophyceae</taxon>
        <taxon>Eutreptiales</taxon>
        <taxon>Eutreptiaceae</taxon>
        <taxon>Eutreptiella</taxon>
    </lineage>
</organism>
<accession>A0A7S4FGZ3</accession>
<evidence type="ECO:0000256" key="1">
    <source>
        <dbReference type="SAM" id="MobiDB-lite"/>
    </source>
</evidence>
<feature type="region of interest" description="Disordered" evidence="1">
    <location>
        <begin position="16"/>
        <end position="50"/>
    </location>
</feature>
<dbReference type="Gene3D" id="3.40.50.150">
    <property type="entry name" value="Vaccinia Virus protein VP39"/>
    <property type="match status" value="1"/>
</dbReference>
<sequence length="343" mass="38312">MLLFFEMIHMQKGNFASMDQPQESTQGHVGGSHTVASMDRKKPSPSSTISLNSDAVDRLLAKDPQAVICTTKQRAFYLQRPHYFKGVSPWHKFTLYTNLSQVLSCGANVEPLVIDIGADAYWVKMFGTKRTHCKSTQLLLVDPNPYRVQQLRNSSSELRPHFLETHIEQVAIANYSGLAAFYFNQKPGLSGAGSLTEGKLAAKRFPDHPSTMTEVATLDSLVDRVKPNATIPFLKVAARGWELEALHGAIRSLQRTHMVWFAHSHHWRSSLNAAVEFLQTLGFVTFLISHDGLVRLNAPYWDPIYDSISGEQQVLALQASSPLLQKRRLGIFCVNPLPKTPGM</sequence>
<feature type="compositionally biased region" description="Polar residues" evidence="1">
    <location>
        <begin position="17"/>
        <end position="27"/>
    </location>
</feature>
<dbReference type="AlphaFoldDB" id="A0A7S4FGZ3"/>
<dbReference type="InterPro" id="IPR006342">
    <property type="entry name" value="FkbM_mtfrase"/>
</dbReference>
<dbReference type="Pfam" id="PF05050">
    <property type="entry name" value="Methyltransf_21"/>
    <property type="match status" value="1"/>
</dbReference>
<proteinExistence type="predicted"/>
<protein>
    <recommendedName>
        <fullName evidence="2">Methyltransferase FkbM domain-containing protein</fullName>
    </recommendedName>
</protein>
<feature type="domain" description="Methyltransferase FkbM" evidence="2">
    <location>
        <begin position="105"/>
        <end position="283"/>
    </location>
</feature>
<evidence type="ECO:0000259" key="2">
    <source>
        <dbReference type="Pfam" id="PF05050"/>
    </source>
</evidence>